<accession>A0A6J5ZY82</accession>
<dbReference type="AlphaFoldDB" id="A0A6J5ZY82"/>
<evidence type="ECO:0000313" key="1">
    <source>
        <dbReference type="EMBL" id="CAB4347594.1"/>
    </source>
</evidence>
<proteinExistence type="predicted"/>
<organism evidence="1">
    <name type="scientific">freshwater metagenome</name>
    <dbReference type="NCBI Taxonomy" id="449393"/>
    <lineage>
        <taxon>unclassified sequences</taxon>
        <taxon>metagenomes</taxon>
        <taxon>ecological metagenomes</taxon>
    </lineage>
</organism>
<gene>
    <name evidence="1" type="ORF">UFOPK3547_01748</name>
</gene>
<sequence length="209" mass="23406">MLRGELSELITAAPDKRDYGPRQPNGFGGLGSNLNHQRVRVLGRSGPAQQAGIARFKAERRRIYRHVWARFVDDGDYAKWHSQLAQLQPTLELALFDQLADRIRQRSYVARAGSNRGNSILVQQQPVKQCCGEPGRLAGCEIERIGLNQFSRTGLQRDGKSFQGGVLRLARGACQERRGGLRLSAKRRDAGLFSCHQQRVVRNRCGRSA</sequence>
<name>A0A6J5ZY82_9ZZZZ</name>
<protein>
    <submittedName>
        <fullName evidence="1">Unannotated protein</fullName>
    </submittedName>
</protein>
<reference evidence="1" key="1">
    <citation type="submission" date="2020-05" db="EMBL/GenBank/DDBJ databases">
        <authorList>
            <person name="Chiriac C."/>
            <person name="Salcher M."/>
            <person name="Ghai R."/>
            <person name="Kavagutti S V."/>
        </authorList>
    </citation>
    <scope>NUCLEOTIDE SEQUENCE</scope>
</reference>
<dbReference type="EMBL" id="CAESAN010000223">
    <property type="protein sequence ID" value="CAB4347594.1"/>
    <property type="molecule type" value="Genomic_DNA"/>
</dbReference>